<feature type="compositionally biased region" description="Low complexity" evidence="1">
    <location>
        <begin position="137"/>
        <end position="151"/>
    </location>
</feature>
<dbReference type="SUPFAM" id="SSF55486">
    <property type="entry name" value="Metalloproteases ('zincins'), catalytic domain"/>
    <property type="match status" value="1"/>
</dbReference>
<reference evidence="5 6" key="1">
    <citation type="submission" date="2024-06" db="EMBL/GenBank/DDBJ databases">
        <title>The Natural Products Discovery Center: Release of the First 8490 Sequenced Strains for Exploring Actinobacteria Biosynthetic Diversity.</title>
        <authorList>
            <person name="Kalkreuter E."/>
            <person name="Kautsar S.A."/>
            <person name="Yang D."/>
            <person name="Bader C.D."/>
            <person name="Teijaro C.N."/>
            <person name="Fluegel L."/>
            <person name="Davis C.M."/>
            <person name="Simpson J.R."/>
            <person name="Lauterbach L."/>
            <person name="Steele A.D."/>
            <person name="Gui C."/>
            <person name="Meng S."/>
            <person name="Li G."/>
            <person name="Viehrig K."/>
            <person name="Ye F."/>
            <person name="Su P."/>
            <person name="Kiefer A.F."/>
            <person name="Nichols A."/>
            <person name="Cepeda A.J."/>
            <person name="Yan W."/>
            <person name="Fan B."/>
            <person name="Jiang Y."/>
            <person name="Adhikari A."/>
            <person name="Zheng C.-J."/>
            <person name="Schuster L."/>
            <person name="Cowan T.M."/>
            <person name="Smanski M.J."/>
            <person name="Chevrette M.G."/>
            <person name="De Carvalho L.P.S."/>
            <person name="Shen B."/>
        </authorList>
    </citation>
    <scope>NUCLEOTIDE SEQUENCE [LARGE SCALE GENOMIC DNA]</scope>
    <source>
        <strain evidence="5 6">NPDC048946</strain>
    </source>
</reference>
<name>A0ABV3DHP5_9ACTN</name>
<evidence type="ECO:0000259" key="3">
    <source>
        <dbReference type="Pfam" id="PF05547"/>
    </source>
</evidence>
<dbReference type="Proteomes" id="UP001551482">
    <property type="component" value="Unassembled WGS sequence"/>
</dbReference>
<evidence type="ECO:0000256" key="2">
    <source>
        <dbReference type="SAM" id="SignalP"/>
    </source>
</evidence>
<evidence type="ECO:0000256" key="1">
    <source>
        <dbReference type="SAM" id="MobiDB-lite"/>
    </source>
</evidence>
<organism evidence="5 6">
    <name type="scientific">Streptodolium elevatio</name>
    <dbReference type="NCBI Taxonomy" id="3157996"/>
    <lineage>
        <taxon>Bacteria</taxon>
        <taxon>Bacillati</taxon>
        <taxon>Actinomycetota</taxon>
        <taxon>Actinomycetes</taxon>
        <taxon>Kitasatosporales</taxon>
        <taxon>Streptomycetaceae</taxon>
        <taxon>Streptodolium</taxon>
    </lineage>
</organism>
<gene>
    <name evidence="5" type="ORF">AB0C36_14410</name>
</gene>
<feature type="domain" description="Immune inhibitor A-like metallopeptidase VEG" evidence="4">
    <location>
        <begin position="717"/>
        <end position="876"/>
    </location>
</feature>
<evidence type="ECO:0000313" key="5">
    <source>
        <dbReference type="EMBL" id="MEU8134694.1"/>
    </source>
</evidence>
<feature type="compositionally biased region" description="Basic and acidic residues" evidence="1">
    <location>
        <begin position="153"/>
        <end position="162"/>
    </location>
</feature>
<dbReference type="Pfam" id="PF20773">
    <property type="entry name" value="InhA-like_MAM"/>
    <property type="match status" value="1"/>
</dbReference>
<dbReference type="InterPro" id="IPR008757">
    <property type="entry name" value="Peptidase_M6-like_domain"/>
</dbReference>
<feature type="region of interest" description="Disordered" evidence="1">
    <location>
        <begin position="62"/>
        <end position="125"/>
    </location>
</feature>
<dbReference type="Pfam" id="PF20774">
    <property type="entry name" value="InhA-like_VEG"/>
    <property type="match status" value="1"/>
</dbReference>
<dbReference type="PANTHER" id="PTHR41775">
    <property type="entry name" value="SECRETED PROTEIN-RELATED"/>
    <property type="match status" value="1"/>
</dbReference>
<proteinExistence type="predicted"/>
<feature type="region of interest" description="Disordered" evidence="1">
    <location>
        <begin position="190"/>
        <end position="212"/>
    </location>
</feature>
<dbReference type="NCBIfam" id="TIGR03296">
    <property type="entry name" value="M6dom_TIGR03296"/>
    <property type="match status" value="1"/>
</dbReference>
<feature type="region of interest" description="Disordered" evidence="1">
    <location>
        <begin position="137"/>
        <end position="167"/>
    </location>
</feature>
<keyword evidence="2" id="KW-0732">Signal</keyword>
<feature type="domain" description="Peptidase M6-like" evidence="3">
    <location>
        <begin position="169"/>
        <end position="482"/>
    </location>
</feature>
<dbReference type="PANTHER" id="PTHR41775:SF1">
    <property type="entry name" value="PEPTIDASE M6-LIKE DOMAIN-CONTAINING PROTEIN"/>
    <property type="match status" value="1"/>
</dbReference>
<accession>A0ABV3DHP5</accession>
<sequence length="964" mass="103149">MRRAGLFTVRRAVVRAALPLIAVATVAAAAPAPHSTRAAASASQAVWQPSAADDYINYVAARDDLPPDSLPDAANTPAAQPGGQVGGQAGGQVGGQAGPTPRDTRPDDTHPDNTHLRHTHDVDRKFADGNPVAARALAAAEAEASAAGRSPRALREERDRRAGRPSTNEAQLLTILVEFNDQANDDFSGFARPKSVADPTCVTEPPGTVMNGPKHNLLPDPAGTDDNNTLWVPDFSPAHYNAMLYSERGLTERVRPDLTGPDGRPGVDLTGLTMRNMYREMSQGAYSVGGEAAGWVTVPHSEAWYGAGKCGAIMQDNTGHPDNRRGVRQFVVDAVDALAAARPDFPWSDYDREDLGDADHDGNLREPDGVVDHLVLVHAGRDKSAGGGAEGTYAIWAHASNVLRGHPVPGTDLRVANYIVQPEDSGVGVFAHEFGHDLGLPDLYDNFSGGDTDVDFWDLMSSGSHSGPLFQAMPAHMGAWSKYVLGWTDPKVVRVGDAKQVLAVGAAAKPRRGMPDSVRVDLPPETVRIGTPHSGGNMWYSGRDQEWADTSIVHELSVPAGARDAALWMWNDYVIEEDWDYGFVEASTDGGTTWTQLAVHDESGNLVSTPPDYPDPNRNLAEFRKTSGLTGSSGGWRHDRVDLTAYSGQTVQVRLSTMTDAAFTERGWFADDFALIADGVTVWSDDVENGDAGWRAVLGTSTITRGAGWSRTSGSVEREQYYLLEWRAPVGFDEGLNYAYTTVKSGAASGSGSGGTRIARVPYNVPGLLVWLRDAEYQNNGVRFNLDAPPSHGPKGQVLLVDAHVDPLRWSGEAGANYSIARNPLKNIENRAQSSNAAFSAEATKPFTACHTQGKWCQDFPALDGRAEFSDSRGWAAGAEYLDGRPVDRFRDGGTVVPAREPYSTRVVKPDGSPDPEHYGVPFGGSVLGTGDPGPERAYGVSVRVLRPFGADGGALIGVTPARR</sequence>
<dbReference type="EMBL" id="JBEZFP010000030">
    <property type="protein sequence ID" value="MEU8134694.1"/>
    <property type="molecule type" value="Genomic_DNA"/>
</dbReference>
<feature type="chain" id="PRO_5046908210" evidence="2">
    <location>
        <begin position="30"/>
        <end position="964"/>
    </location>
</feature>
<feature type="signal peptide" evidence="2">
    <location>
        <begin position="1"/>
        <end position="29"/>
    </location>
</feature>
<evidence type="ECO:0000313" key="6">
    <source>
        <dbReference type="Proteomes" id="UP001551482"/>
    </source>
</evidence>
<protein>
    <submittedName>
        <fullName evidence="5">Immune inhibitor A domain-containing protein</fullName>
    </submittedName>
</protein>
<feature type="compositionally biased region" description="Gly residues" evidence="1">
    <location>
        <begin position="83"/>
        <end position="97"/>
    </location>
</feature>
<feature type="compositionally biased region" description="Basic and acidic residues" evidence="1">
    <location>
        <begin position="102"/>
        <end position="125"/>
    </location>
</feature>
<keyword evidence="6" id="KW-1185">Reference proteome</keyword>
<dbReference type="Pfam" id="PF05547">
    <property type="entry name" value="Peptidase_M6"/>
    <property type="match status" value="1"/>
</dbReference>
<feature type="compositionally biased region" description="Low complexity" evidence="1">
    <location>
        <begin position="70"/>
        <end position="82"/>
    </location>
</feature>
<dbReference type="InterPro" id="IPR048665">
    <property type="entry name" value="InhA-like_VEG"/>
</dbReference>
<dbReference type="RefSeq" id="WP_358353574.1">
    <property type="nucleotide sequence ID" value="NZ_JBEZFP010000030.1"/>
</dbReference>
<comment type="caution">
    <text evidence="5">The sequence shown here is derived from an EMBL/GenBank/DDBJ whole genome shotgun (WGS) entry which is preliminary data.</text>
</comment>
<evidence type="ECO:0000259" key="4">
    <source>
        <dbReference type="Pfam" id="PF20774"/>
    </source>
</evidence>
<feature type="region of interest" description="Disordered" evidence="1">
    <location>
        <begin position="513"/>
        <end position="535"/>
    </location>
</feature>